<evidence type="ECO:0000256" key="1">
    <source>
        <dbReference type="SAM" id="MobiDB-lite"/>
    </source>
</evidence>
<feature type="domain" description="Helix-turn-helix" evidence="2">
    <location>
        <begin position="77"/>
        <end position="131"/>
    </location>
</feature>
<dbReference type="Proteomes" id="UP001596065">
    <property type="component" value="Unassembled WGS sequence"/>
</dbReference>
<feature type="region of interest" description="Disordered" evidence="1">
    <location>
        <begin position="36"/>
        <end position="69"/>
    </location>
</feature>
<dbReference type="InterPro" id="IPR009061">
    <property type="entry name" value="DNA-bd_dom_put_sf"/>
</dbReference>
<dbReference type="Pfam" id="PF12728">
    <property type="entry name" value="HTH_17"/>
    <property type="match status" value="1"/>
</dbReference>
<protein>
    <submittedName>
        <fullName evidence="3">Helix-turn-helix transcriptional regulator</fullName>
    </submittedName>
</protein>
<evidence type="ECO:0000313" key="4">
    <source>
        <dbReference type="Proteomes" id="UP001596065"/>
    </source>
</evidence>
<organism evidence="3 4">
    <name type="scientific">Streptomyces nogalater</name>
    <dbReference type="NCBI Taxonomy" id="38314"/>
    <lineage>
        <taxon>Bacteria</taxon>
        <taxon>Bacillati</taxon>
        <taxon>Actinomycetota</taxon>
        <taxon>Actinomycetes</taxon>
        <taxon>Kitasatosporales</taxon>
        <taxon>Streptomycetaceae</taxon>
        <taxon>Streptomyces</taxon>
    </lineage>
</organism>
<dbReference type="EMBL" id="JBHSOE010000052">
    <property type="protein sequence ID" value="MFC5658844.1"/>
    <property type="molecule type" value="Genomic_DNA"/>
</dbReference>
<name>A0ABW0WPL2_STRNO</name>
<keyword evidence="4" id="KW-1185">Reference proteome</keyword>
<dbReference type="InterPro" id="IPR041657">
    <property type="entry name" value="HTH_17"/>
</dbReference>
<evidence type="ECO:0000313" key="3">
    <source>
        <dbReference type="EMBL" id="MFC5658844.1"/>
    </source>
</evidence>
<dbReference type="SUPFAM" id="SSF46955">
    <property type="entry name" value="Putative DNA-binding domain"/>
    <property type="match status" value="1"/>
</dbReference>
<accession>A0ABW0WPL2</accession>
<evidence type="ECO:0000259" key="2">
    <source>
        <dbReference type="Pfam" id="PF12728"/>
    </source>
</evidence>
<gene>
    <name evidence="3" type="ORF">ACFP3J_25610</name>
</gene>
<sequence length="141" mass="15890">MRHGTPPFPERVARIRSLHRPAWCSVLPGDCPHLPVPIATSTNAEPHHQKKTTAQPTSPRRHAVPDDDQAPLLTNAWYSTSDLAARLRVDASTLRRWRTARPPQGPPFVALSERVVMYSALDVEEWLRSRRTTPTKGIHGR</sequence>
<dbReference type="RefSeq" id="WP_344349478.1">
    <property type="nucleotide sequence ID" value="NZ_BAAASM010000029.1"/>
</dbReference>
<proteinExistence type="predicted"/>
<reference evidence="4" key="1">
    <citation type="journal article" date="2019" name="Int. J. Syst. Evol. Microbiol.">
        <title>The Global Catalogue of Microorganisms (GCM) 10K type strain sequencing project: providing services to taxonomists for standard genome sequencing and annotation.</title>
        <authorList>
            <consortium name="The Broad Institute Genomics Platform"/>
            <consortium name="The Broad Institute Genome Sequencing Center for Infectious Disease"/>
            <person name="Wu L."/>
            <person name="Ma J."/>
        </authorList>
    </citation>
    <scope>NUCLEOTIDE SEQUENCE [LARGE SCALE GENOMIC DNA]</scope>
    <source>
        <strain evidence="4">KCTC 5701</strain>
    </source>
</reference>
<comment type="caution">
    <text evidence="3">The sequence shown here is derived from an EMBL/GenBank/DDBJ whole genome shotgun (WGS) entry which is preliminary data.</text>
</comment>